<dbReference type="AlphaFoldDB" id="A0A392W6J4"/>
<name>A0A392W6J4_9FABA</name>
<evidence type="ECO:0000313" key="2">
    <source>
        <dbReference type="EMBL" id="MCI95379.1"/>
    </source>
</evidence>
<evidence type="ECO:0000313" key="3">
    <source>
        <dbReference type="Proteomes" id="UP000265520"/>
    </source>
</evidence>
<keyword evidence="3" id="KW-1185">Reference proteome</keyword>
<evidence type="ECO:0000256" key="1">
    <source>
        <dbReference type="SAM" id="MobiDB-lite"/>
    </source>
</evidence>
<feature type="region of interest" description="Disordered" evidence="1">
    <location>
        <begin position="22"/>
        <end position="43"/>
    </location>
</feature>
<reference evidence="2 3" key="1">
    <citation type="journal article" date="2018" name="Front. Plant Sci.">
        <title>Red Clover (Trifolium pratense) and Zigzag Clover (T. medium) - A Picture of Genomic Similarities and Differences.</title>
        <authorList>
            <person name="Dluhosova J."/>
            <person name="Istvanek J."/>
            <person name="Nedelnik J."/>
            <person name="Repkova J."/>
        </authorList>
    </citation>
    <scope>NUCLEOTIDE SEQUENCE [LARGE SCALE GENOMIC DNA]</scope>
    <source>
        <strain evidence="3">cv. 10/8</strain>
        <tissue evidence="2">Leaf</tissue>
    </source>
</reference>
<dbReference type="EMBL" id="LXQA011385160">
    <property type="protein sequence ID" value="MCI95379.1"/>
    <property type="molecule type" value="Genomic_DNA"/>
</dbReference>
<sequence length="43" mass="4723">MLHLGQSSIHLTGGGDNDSTFTTFSLWRPSVPQPPVKEDVITR</sequence>
<feature type="non-terminal residue" evidence="2">
    <location>
        <position position="43"/>
    </location>
</feature>
<proteinExistence type="predicted"/>
<dbReference type="Proteomes" id="UP000265520">
    <property type="component" value="Unassembled WGS sequence"/>
</dbReference>
<accession>A0A392W6J4</accession>
<protein>
    <submittedName>
        <fullName evidence="2">Uncharacterized protein</fullName>
    </submittedName>
</protein>
<organism evidence="2 3">
    <name type="scientific">Trifolium medium</name>
    <dbReference type="NCBI Taxonomy" id="97028"/>
    <lineage>
        <taxon>Eukaryota</taxon>
        <taxon>Viridiplantae</taxon>
        <taxon>Streptophyta</taxon>
        <taxon>Embryophyta</taxon>
        <taxon>Tracheophyta</taxon>
        <taxon>Spermatophyta</taxon>
        <taxon>Magnoliopsida</taxon>
        <taxon>eudicotyledons</taxon>
        <taxon>Gunneridae</taxon>
        <taxon>Pentapetalae</taxon>
        <taxon>rosids</taxon>
        <taxon>fabids</taxon>
        <taxon>Fabales</taxon>
        <taxon>Fabaceae</taxon>
        <taxon>Papilionoideae</taxon>
        <taxon>50 kb inversion clade</taxon>
        <taxon>NPAAA clade</taxon>
        <taxon>Hologalegina</taxon>
        <taxon>IRL clade</taxon>
        <taxon>Trifolieae</taxon>
        <taxon>Trifolium</taxon>
    </lineage>
</organism>
<comment type="caution">
    <text evidence="2">The sequence shown here is derived from an EMBL/GenBank/DDBJ whole genome shotgun (WGS) entry which is preliminary data.</text>
</comment>